<dbReference type="CDD" id="cd00198">
    <property type="entry name" value="vWFA"/>
    <property type="match status" value="1"/>
</dbReference>
<dbReference type="SUPFAM" id="SSF53300">
    <property type="entry name" value="vWA-like"/>
    <property type="match status" value="1"/>
</dbReference>
<dbReference type="PROSITE" id="PS50234">
    <property type="entry name" value="VWFA"/>
    <property type="match status" value="1"/>
</dbReference>
<protein>
    <submittedName>
        <fullName evidence="3">VWA domain-containing protein</fullName>
    </submittedName>
</protein>
<dbReference type="EMBL" id="QBMP01000292">
    <property type="protein sequence ID" value="PZO46899.1"/>
    <property type="molecule type" value="Genomic_DNA"/>
</dbReference>
<dbReference type="Gene3D" id="3.40.50.410">
    <property type="entry name" value="von Willebrand factor, type A domain"/>
    <property type="match status" value="1"/>
</dbReference>
<dbReference type="InterPro" id="IPR036465">
    <property type="entry name" value="vWFA_dom_sf"/>
</dbReference>
<evidence type="ECO:0000313" key="4">
    <source>
        <dbReference type="Proteomes" id="UP000249794"/>
    </source>
</evidence>
<accession>A0A2W4WY74</accession>
<evidence type="ECO:0000313" key="3">
    <source>
        <dbReference type="EMBL" id="PZO46899.1"/>
    </source>
</evidence>
<dbReference type="InterPro" id="IPR002035">
    <property type="entry name" value="VWF_A"/>
</dbReference>
<proteinExistence type="predicted"/>
<reference evidence="3 4" key="2">
    <citation type="submission" date="2018-06" db="EMBL/GenBank/DDBJ databases">
        <title>Metagenomic assembly of (sub)arctic Cyanobacteria and their associated microbiome from non-axenic cultures.</title>
        <authorList>
            <person name="Baurain D."/>
        </authorList>
    </citation>
    <scope>NUCLEOTIDE SEQUENCE [LARGE SCALE GENOMIC DNA]</scope>
    <source>
        <strain evidence="3">ULC027bin1</strain>
    </source>
</reference>
<sequence>MPKNSIVWFTTIASWIPRLSVCSLWAVALALPVSAQVKEVEIVGTPQVYGDRVMLRVQTKGEGDRPIVTLAPNDFSIIVDGQPVTLADWKSPSEATPPPAWVVVLLDFSGSMLQPDSSGEAKLDGAIGAISKFRETLGDRAGDTQVSIVPFGVGGANNCSSREANAETLNRFSSVNDAKLEIFLENLLKLKPCASTDLYSPVIAAADFLTDPTDPRFNVPEDSNEPEPRLSIILLSDGFHNNGSITKTEAMDRLKQITSNHPELTIHTLGYGLSPVELQQKYVLSAPATISDVGKTVPAEEFVDQQTLKEIANLTGGIHEFSGNAAKIAADLQLFLDALLGEYEIDYIEPNPERGSKHTVQVVVNDSGSEAVSTPKPYITEVFGRSLPPSVRASLLALTLLVMGLAGGIPFLYWAKGLKKELE</sequence>
<comment type="caution">
    <text evidence="3">The sequence shown here is derived from an EMBL/GenBank/DDBJ whole genome shotgun (WGS) entry which is preliminary data.</text>
</comment>
<keyword evidence="1" id="KW-1133">Transmembrane helix</keyword>
<evidence type="ECO:0000256" key="1">
    <source>
        <dbReference type="SAM" id="Phobius"/>
    </source>
</evidence>
<name>A0A2W4WY74_9CYAN</name>
<dbReference type="AlphaFoldDB" id="A0A2W4WY74"/>
<feature type="transmembrane region" description="Helical" evidence="1">
    <location>
        <begin position="395"/>
        <end position="415"/>
    </location>
</feature>
<keyword evidence="1" id="KW-0812">Transmembrane</keyword>
<keyword evidence="1" id="KW-0472">Membrane</keyword>
<dbReference type="SMART" id="SM00327">
    <property type="entry name" value="VWA"/>
    <property type="match status" value="1"/>
</dbReference>
<organism evidence="3 4">
    <name type="scientific">Phormidesmis priestleyi</name>
    <dbReference type="NCBI Taxonomy" id="268141"/>
    <lineage>
        <taxon>Bacteria</taxon>
        <taxon>Bacillati</taxon>
        <taxon>Cyanobacteriota</taxon>
        <taxon>Cyanophyceae</taxon>
        <taxon>Leptolyngbyales</taxon>
        <taxon>Leptolyngbyaceae</taxon>
        <taxon>Phormidesmis</taxon>
    </lineage>
</organism>
<evidence type="ECO:0000259" key="2">
    <source>
        <dbReference type="PROSITE" id="PS50234"/>
    </source>
</evidence>
<reference evidence="4" key="1">
    <citation type="submission" date="2018-04" db="EMBL/GenBank/DDBJ databases">
        <authorList>
            <person name="Cornet L."/>
        </authorList>
    </citation>
    <scope>NUCLEOTIDE SEQUENCE [LARGE SCALE GENOMIC DNA]</scope>
</reference>
<feature type="domain" description="VWFA" evidence="2">
    <location>
        <begin position="101"/>
        <end position="339"/>
    </location>
</feature>
<gene>
    <name evidence="3" type="ORF">DCF15_19705</name>
</gene>
<dbReference type="Proteomes" id="UP000249794">
    <property type="component" value="Unassembled WGS sequence"/>
</dbReference>